<sequence>MSTLNQQTLAESRASDRPPILEKGSYVPWAIRFLRFLDNKQEEGERMRRSINIGPYERKMISDSDNPNNEIPEPISKMNEANKKQYFADIKVMNYLFQGITNDIYNSVDTCKDAKQMWERIKRLMHGSDITKQERHSRLMNEFDKFVAMEGESVAYVYERMTTLVNVMDQNKVLPLKIYVNTKFLNSLQPEWSKYATLTQEDSGTRLEPGSHKENPKTINDDDDDVEEKKDNKKDDDNDDDENDDHIDHTLVKDQVTGIDVTTESPTPATTSQDRSKTKRISNKYKHLPGALHRMRRRQGYMIQQMEKKYVTNHEFWKVHEKVDKVLYEIIPQIASRSTDDLIESNLKRVVADTVIQEMDALQAEVPALISKEFADHAPQIIEELFKIYMLNNVIQVHPTTSASTSTTTTVDLQQQLYLKMKDDDFRTQHYGDHQDDDTPLEGEKRAKRHKTSKSSKSARVVDEDEVIPEGETPKLINEFQNVDKHIPSIYDHARMEATLNDMMSNQSSGTINELHGESDSLGK</sequence>
<dbReference type="Proteomes" id="UP001151760">
    <property type="component" value="Unassembled WGS sequence"/>
</dbReference>
<dbReference type="EMBL" id="BQNB010013102">
    <property type="protein sequence ID" value="GJT11869.1"/>
    <property type="molecule type" value="Genomic_DNA"/>
</dbReference>
<feature type="region of interest" description="Disordered" evidence="1">
    <location>
        <begin position="428"/>
        <end position="467"/>
    </location>
</feature>
<proteinExistence type="predicted"/>
<feature type="region of interest" description="Disordered" evidence="1">
    <location>
        <begin position="505"/>
        <end position="524"/>
    </location>
</feature>
<gene>
    <name evidence="2" type="ORF">Tco_0858911</name>
</gene>
<feature type="compositionally biased region" description="Polar residues" evidence="1">
    <location>
        <begin position="260"/>
        <end position="273"/>
    </location>
</feature>
<evidence type="ECO:0000313" key="2">
    <source>
        <dbReference type="EMBL" id="GJT11869.1"/>
    </source>
</evidence>
<protein>
    <submittedName>
        <fullName evidence="2">Uncharacterized protein</fullName>
    </submittedName>
</protein>
<evidence type="ECO:0000256" key="1">
    <source>
        <dbReference type="SAM" id="MobiDB-lite"/>
    </source>
</evidence>
<dbReference type="Pfam" id="PF14223">
    <property type="entry name" value="Retrotran_gag_2"/>
    <property type="match status" value="1"/>
</dbReference>
<comment type="caution">
    <text evidence="2">The sequence shown here is derived from an EMBL/GenBank/DDBJ whole genome shotgun (WGS) entry which is preliminary data.</text>
</comment>
<feature type="compositionally biased region" description="Basic and acidic residues" evidence="1">
    <location>
        <begin position="203"/>
        <end position="220"/>
    </location>
</feature>
<reference evidence="2" key="2">
    <citation type="submission" date="2022-01" db="EMBL/GenBank/DDBJ databases">
        <authorList>
            <person name="Yamashiro T."/>
            <person name="Shiraishi A."/>
            <person name="Satake H."/>
            <person name="Nakayama K."/>
        </authorList>
    </citation>
    <scope>NUCLEOTIDE SEQUENCE</scope>
</reference>
<organism evidence="2 3">
    <name type="scientific">Tanacetum coccineum</name>
    <dbReference type="NCBI Taxonomy" id="301880"/>
    <lineage>
        <taxon>Eukaryota</taxon>
        <taxon>Viridiplantae</taxon>
        <taxon>Streptophyta</taxon>
        <taxon>Embryophyta</taxon>
        <taxon>Tracheophyta</taxon>
        <taxon>Spermatophyta</taxon>
        <taxon>Magnoliopsida</taxon>
        <taxon>eudicotyledons</taxon>
        <taxon>Gunneridae</taxon>
        <taxon>Pentapetalae</taxon>
        <taxon>asterids</taxon>
        <taxon>campanulids</taxon>
        <taxon>Asterales</taxon>
        <taxon>Asteraceae</taxon>
        <taxon>Asteroideae</taxon>
        <taxon>Anthemideae</taxon>
        <taxon>Anthemidinae</taxon>
        <taxon>Tanacetum</taxon>
    </lineage>
</organism>
<evidence type="ECO:0000313" key="3">
    <source>
        <dbReference type="Proteomes" id="UP001151760"/>
    </source>
</evidence>
<feature type="region of interest" description="Disordered" evidence="1">
    <location>
        <begin position="199"/>
        <end position="281"/>
    </location>
</feature>
<keyword evidence="3" id="KW-1185">Reference proteome</keyword>
<name>A0ABQ5BCB5_9ASTR</name>
<reference evidence="2" key="1">
    <citation type="journal article" date="2022" name="Int. J. Mol. Sci.">
        <title>Draft Genome of Tanacetum Coccineum: Genomic Comparison of Closely Related Tanacetum-Family Plants.</title>
        <authorList>
            <person name="Yamashiro T."/>
            <person name="Shiraishi A."/>
            <person name="Nakayama K."/>
            <person name="Satake H."/>
        </authorList>
    </citation>
    <scope>NUCLEOTIDE SEQUENCE</scope>
</reference>
<accession>A0ABQ5BCB5</accession>
<feature type="compositionally biased region" description="Basic and acidic residues" evidence="1">
    <location>
        <begin position="515"/>
        <end position="524"/>
    </location>
</feature>
<feature type="compositionally biased region" description="Basic and acidic residues" evidence="1">
    <location>
        <begin position="227"/>
        <end position="236"/>
    </location>
</feature>